<dbReference type="EMBL" id="JAKLMC020000015">
    <property type="protein sequence ID" value="KAK5952353.1"/>
    <property type="molecule type" value="Genomic_DNA"/>
</dbReference>
<evidence type="ECO:0000313" key="3">
    <source>
        <dbReference type="Proteomes" id="UP001316803"/>
    </source>
</evidence>
<dbReference type="PIRSF" id="PIRSF016184">
    <property type="entry name" value="PhzC_PhzF"/>
    <property type="match status" value="1"/>
</dbReference>
<dbReference type="NCBIfam" id="TIGR00654">
    <property type="entry name" value="PhzF_family"/>
    <property type="match status" value="1"/>
</dbReference>
<keyword evidence="3" id="KW-1185">Reference proteome</keyword>
<feature type="active site" evidence="1">
    <location>
        <position position="50"/>
    </location>
</feature>
<dbReference type="GO" id="GO:0016853">
    <property type="term" value="F:isomerase activity"/>
    <property type="evidence" value="ECO:0007669"/>
    <property type="project" value="TreeGrafter"/>
</dbReference>
<evidence type="ECO:0000313" key="2">
    <source>
        <dbReference type="EMBL" id="KAK5952353.1"/>
    </source>
</evidence>
<name>A0AAN8ECV6_9EURO</name>
<evidence type="ECO:0008006" key="4">
    <source>
        <dbReference type="Google" id="ProtNLM"/>
    </source>
</evidence>
<comment type="caution">
    <text evidence="2">The sequence shown here is derived from an EMBL/GenBank/DDBJ whole genome shotgun (WGS) entry which is preliminary data.</text>
</comment>
<dbReference type="PANTHER" id="PTHR13774:SF32">
    <property type="entry name" value="ANTISENSE-ENHANCING SEQUENCE 1"/>
    <property type="match status" value="1"/>
</dbReference>
<protein>
    <recommendedName>
        <fullName evidence="4">Phenazine biosynthesis protein</fullName>
    </recommendedName>
</protein>
<dbReference type="PANTHER" id="PTHR13774">
    <property type="entry name" value="PHENAZINE BIOSYNTHESIS PROTEIN"/>
    <property type="match status" value="1"/>
</dbReference>
<dbReference type="GO" id="GO:0005737">
    <property type="term" value="C:cytoplasm"/>
    <property type="evidence" value="ECO:0007669"/>
    <property type="project" value="TreeGrafter"/>
</dbReference>
<sequence>MTQRLNYNTLDVFTTKLFTGNQLGLIHVSTGTTLTQEQKQRIAKEFNYSESVFLYERRADSAPATYDAQIFLPTAEIPFAGHPTIGTAVWIFENLEKNRDEITINLKAGPVPIKYDRALGTATAAIPHNVRVHSEQIPWNRVVECQPGLASATTPLSGSSIPLVSIVSGVNFALVDLTAQPDLLANVVITKDDIAKAEDLDEGWQDGLLGNVSYYIKPDQGDGIIRIRKRMMAINLEDPATGAACSALAAYLALQKGGKGERYKFEIEQGVEMGRPSMIFVDVVLKEDGKSVEMVELKGQAVEVMSGSIRIC</sequence>
<dbReference type="SUPFAM" id="SSF54506">
    <property type="entry name" value="Diaminopimelate epimerase-like"/>
    <property type="match status" value="1"/>
</dbReference>
<reference evidence="2 3" key="1">
    <citation type="submission" date="2022-12" db="EMBL/GenBank/DDBJ databases">
        <title>Genomic features and morphological characterization of a novel Knufia sp. strain isolated from spacecraft assembly facility.</title>
        <authorList>
            <person name="Teixeira M."/>
            <person name="Chander A.M."/>
            <person name="Stajich J.E."/>
            <person name="Venkateswaran K."/>
        </authorList>
    </citation>
    <scope>NUCLEOTIDE SEQUENCE [LARGE SCALE GENOMIC DNA]</scope>
    <source>
        <strain evidence="2 3">FJI-L2-BK-P2</strain>
    </source>
</reference>
<dbReference type="InterPro" id="IPR003719">
    <property type="entry name" value="Phenazine_PhzF-like"/>
</dbReference>
<dbReference type="Gene3D" id="3.10.310.10">
    <property type="entry name" value="Diaminopimelate Epimerase, Chain A, domain 1"/>
    <property type="match status" value="2"/>
</dbReference>
<gene>
    <name evidence="2" type="ORF">OHC33_006396</name>
</gene>
<dbReference type="AlphaFoldDB" id="A0AAN8ECV6"/>
<accession>A0AAN8ECV6</accession>
<organism evidence="2 3">
    <name type="scientific">Knufia fluminis</name>
    <dbReference type="NCBI Taxonomy" id="191047"/>
    <lineage>
        <taxon>Eukaryota</taxon>
        <taxon>Fungi</taxon>
        <taxon>Dikarya</taxon>
        <taxon>Ascomycota</taxon>
        <taxon>Pezizomycotina</taxon>
        <taxon>Eurotiomycetes</taxon>
        <taxon>Chaetothyriomycetidae</taxon>
        <taxon>Chaetothyriales</taxon>
        <taxon>Trichomeriaceae</taxon>
        <taxon>Knufia</taxon>
    </lineage>
</organism>
<dbReference type="Pfam" id="PF02567">
    <property type="entry name" value="PhzC-PhzF"/>
    <property type="match status" value="1"/>
</dbReference>
<evidence type="ECO:0000256" key="1">
    <source>
        <dbReference type="PIRSR" id="PIRSR016184-1"/>
    </source>
</evidence>
<dbReference type="Proteomes" id="UP001316803">
    <property type="component" value="Unassembled WGS sequence"/>
</dbReference>
<proteinExistence type="predicted"/>